<dbReference type="GO" id="GO:0043565">
    <property type="term" value="F:sequence-specific DNA binding"/>
    <property type="evidence" value="ECO:0007669"/>
    <property type="project" value="InterPro"/>
</dbReference>
<dbReference type="SMART" id="SM00342">
    <property type="entry name" value="HTH_ARAC"/>
    <property type="match status" value="1"/>
</dbReference>
<evidence type="ECO:0000259" key="4">
    <source>
        <dbReference type="PROSITE" id="PS01124"/>
    </source>
</evidence>
<organism evidence="5 6">
    <name type="scientific">Dyella choica</name>
    <dbReference type="NCBI Taxonomy" id="1927959"/>
    <lineage>
        <taxon>Bacteria</taxon>
        <taxon>Pseudomonadati</taxon>
        <taxon>Pseudomonadota</taxon>
        <taxon>Gammaproteobacteria</taxon>
        <taxon>Lysobacterales</taxon>
        <taxon>Rhodanobacteraceae</taxon>
        <taxon>Dyella</taxon>
    </lineage>
</organism>
<dbReference type="Gene3D" id="1.10.10.60">
    <property type="entry name" value="Homeodomain-like"/>
    <property type="match status" value="2"/>
</dbReference>
<evidence type="ECO:0000256" key="3">
    <source>
        <dbReference type="ARBA" id="ARBA00023163"/>
    </source>
</evidence>
<dbReference type="GO" id="GO:0003700">
    <property type="term" value="F:DNA-binding transcription factor activity"/>
    <property type="evidence" value="ECO:0007669"/>
    <property type="project" value="InterPro"/>
</dbReference>
<dbReference type="PROSITE" id="PS01124">
    <property type="entry name" value="HTH_ARAC_FAMILY_2"/>
    <property type="match status" value="1"/>
</dbReference>
<dbReference type="AlphaFoldDB" id="A0A3S0PJM6"/>
<dbReference type="PANTHER" id="PTHR46796:SF14">
    <property type="entry name" value="TRANSCRIPTIONAL REGULATORY PROTEIN"/>
    <property type="match status" value="1"/>
</dbReference>
<evidence type="ECO:0000256" key="2">
    <source>
        <dbReference type="ARBA" id="ARBA00023125"/>
    </source>
</evidence>
<dbReference type="InterPro" id="IPR050204">
    <property type="entry name" value="AraC_XylS_family_regulators"/>
</dbReference>
<evidence type="ECO:0000256" key="1">
    <source>
        <dbReference type="ARBA" id="ARBA00023015"/>
    </source>
</evidence>
<dbReference type="InterPro" id="IPR018060">
    <property type="entry name" value="HTH_AraC"/>
</dbReference>
<dbReference type="InterPro" id="IPR018062">
    <property type="entry name" value="HTH_AraC-typ_CS"/>
</dbReference>
<evidence type="ECO:0000313" key="6">
    <source>
        <dbReference type="Proteomes" id="UP000274358"/>
    </source>
</evidence>
<dbReference type="OrthoDB" id="9809338at2"/>
<comment type="caution">
    <text evidence="5">The sequence shown here is derived from an EMBL/GenBank/DDBJ whole genome shotgun (WGS) entry which is preliminary data.</text>
</comment>
<proteinExistence type="predicted"/>
<name>A0A3S0PJM6_9GAMM</name>
<feature type="domain" description="HTH araC/xylS-type" evidence="4">
    <location>
        <begin position="197"/>
        <end position="295"/>
    </location>
</feature>
<dbReference type="PROSITE" id="PS00041">
    <property type="entry name" value="HTH_ARAC_FAMILY_1"/>
    <property type="match status" value="1"/>
</dbReference>
<keyword evidence="2" id="KW-0238">DNA-binding</keyword>
<dbReference type="InterPro" id="IPR009057">
    <property type="entry name" value="Homeodomain-like_sf"/>
</dbReference>
<reference evidence="5 6" key="1">
    <citation type="submission" date="2018-12" db="EMBL/GenBank/DDBJ databases">
        <title>Dyella dinghuensis sp. nov. DHOA06 and Dyella choica sp. nov. 4M-K27, isolated from forest soil.</title>
        <authorList>
            <person name="Qiu L.-H."/>
            <person name="Gao Z.-H."/>
        </authorList>
    </citation>
    <scope>NUCLEOTIDE SEQUENCE [LARGE SCALE GENOMIC DNA]</scope>
    <source>
        <strain evidence="5 6">4M-K27</strain>
    </source>
</reference>
<keyword evidence="6" id="KW-1185">Reference proteome</keyword>
<accession>A0A3S0PJM6</accession>
<sequence length="298" mass="33723">MSVDLLTFSESVRQRFRSPTIETVFARLTSADPIAISRVIAAPTWTERVPPEDAFTIHIQVSSSAKAELYVDGRPRRLPIQGPCSIRILDMSTSPYAHIESDIEFIRLNFSQRTLDELSYDHGQRRIPRFQQVLDGEDQVLYGLGCALIARFNTYGPDDQLFLDYLALAMHAHLIKTYADIRGEASWRGGLAPWQFRRACEMMAANLGGDMGIADLAMACELSASHFAAAFRRTAGMPPHRWLMNERVNQAKRLLRSGRLRLADIALACGFSDQSHLTRVFLRIEGQPPSRWRRLCRS</sequence>
<dbReference type="SUPFAM" id="SSF46689">
    <property type="entry name" value="Homeodomain-like"/>
    <property type="match status" value="2"/>
</dbReference>
<protein>
    <submittedName>
        <fullName evidence="5">AraC family transcriptional regulator</fullName>
    </submittedName>
</protein>
<evidence type="ECO:0000313" key="5">
    <source>
        <dbReference type="EMBL" id="RUL77539.1"/>
    </source>
</evidence>
<keyword evidence="3" id="KW-0804">Transcription</keyword>
<dbReference type="RefSeq" id="WP_126683934.1">
    <property type="nucleotide sequence ID" value="NZ_RYYV01000004.1"/>
</dbReference>
<dbReference type="PANTHER" id="PTHR46796">
    <property type="entry name" value="HTH-TYPE TRANSCRIPTIONAL ACTIVATOR RHAS-RELATED"/>
    <property type="match status" value="1"/>
</dbReference>
<dbReference type="Proteomes" id="UP000274358">
    <property type="component" value="Unassembled WGS sequence"/>
</dbReference>
<gene>
    <name evidence="5" type="ORF">EKH80_06570</name>
</gene>
<keyword evidence="1" id="KW-0805">Transcription regulation</keyword>
<dbReference type="EMBL" id="RYYV01000004">
    <property type="protein sequence ID" value="RUL77539.1"/>
    <property type="molecule type" value="Genomic_DNA"/>
</dbReference>
<dbReference type="Pfam" id="PF12833">
    <property type="entry name" value="HTH_18"/>
    <property type="match status" value="1"/>
</dbReference>